<proteinExistence type="predicted"/>
<dbReference type="RefSeq" id="WP_213167403.1">
    <property type="nucleotide sequence ID" value="NZ_CP058559.1"/>
</dbReference>
<gene>
    <name evidence="1" type="ORF">HYG86_02670</name>
</gene>
<dbReference type="Gene3D" id="3.30.70.1890">
    <property type="match status" value="1"/>
</dbReference>
<evidence type="ECO:0000313" key="1">
    <source>
        <dbReference type="EMBL" id="QNO13738.1"/>
    </source>
</evidence>
<organism evidence="1 2">
    <name type="scientific">Alkalicella caledoniensis</name>
    <dbReference type="NCBI Taxonomy" id="2731377"/>
    <lineage>
        <taxon>Bacteria</taxon>
        <taxon>Bacillati</taxon>
        <taxon>Bacillota</taxon>
        <taxon>Clostridia</taxon>
        <taxon>Eubacteriales</taxon>
        <taxon>Proteinivoracaceae</taxon>
        <taxon>Alkalicella</taxon>
    </lineage>
</organism>
<dbReference type="KEGG" id="acae:HYG86_02670"/>
<protein>
    <submittedName>
        <fullName evidence="1">Uncharacterized protein</fullName>
    </submittedName>
</protein>
<reference evidence="1 2" key="1">
    <citation type="submission" date="2020-07" db="EMBL/GenBank/DDBJ databases">
        <title>Alkalicella. sp. LB2 genome.</title>
        <authorList>
            <person name="Postec A."/>
            <person name="Quemeneur M."/>
        </authorList>
    </citation>
    <scope>NUCLEOTIDE SEQUENCE [LARGE SCALE GENOMIC DNA]</scope>
    <source>
        <strain evidence="1 2">LB2</strain>
    </source>
</reference>
<name>A0A7G9W4X6_ALKCA</name>
<dbReference type="Proteomes" id="UP000516160">
    <property type="component" value="Chromosome"/>
</dbReference>
<sequence length="75" mass="9176">MRFRVEILLDNDLIPKDKNRIFLSLLKRCFETNDKEYFNSLYKDDKKPKSFTYAIYMGAFVKQKVYHFANRKAYH</sequence>
<dbReference type="EMBL" id="CP058559">
    <property type="protein sequence ID" value="QNO13738.1"/>
    <property type="molecule type" value="Genomic_DNA"/>
</dbReference>
<keyword evidence="2" id="KW-1185">Reference proteome</keyword>
<dbReference type="InterPro" id="IPR045747">
    <property type="entry name" value="CRISPR-assoc_prot_Cas6_N_sf"/>
</dbReference>
<accession>A0A7G9W4X6</accession>
<evidence type="ECO:0000313" key="2">
    <source>
        <dbReference type="Proteomes" id="UP000516160"/>
    </source>
</evidence>
<dbReference type="AlphaFoldDB" id="A0A7G9W4X6"/>